<evidence type="ECO:0000259" key="1">
    <source>
        <dbReference type="Pfam" id="PF05876"/>
    </source>
</evidence>
<name>A0AAV9FPV1_LEPIR</name>
<evidence type="ECO:0000313" key="3">
    <source>
        <dbReference type="EMBL" id="KAK2618970.1"/>
    </source>
</evidence>
<dbReference type="Proteomes" id="UP000218471">
    <property type="component" value="Unassembled WGS sequence"/>
</dbReference>
<sequence length="540" mass="61588">MSSVKQQEFIQHLIDKGDRAFANTSFQEYLLTKTYVRSNGRIHPYSFEGHAYLAEIASLLPTAQSAKFLKAVQVGISTLLNGETIWRAEMTPLKLKWYFPTADTMKIYVQDRFFDMIDISPHLKKIADQTNSIRNVHLLKYLQSTIAFGATETMKGVKTFDSDGNYLDEFDEHNQEHAESANDRTDHSKLALRRVCSQASVEEFGIHAEWLDSNQMMFLIKCVACNAWNNLVERFVEEPGSIFGVKTGKVAKVVYACKCGATLNPQKGTYVAARKNHPELGFQISQFFNTIKTPEQHYERWKKAELSSIKKANYIRSVVGWPNSTPAEKPVTQSLIESVRGDHCLRDECGSFTFMGADQGDIIHMVFGEETSDCRIRIIGLAKTSVLDVTSHVRMIKNFQVYSGILDALPNKSWSVKLAELFPDQLRVQYFKTNFRIVDEKLVSPDSDDHIEAMQINRNESLEETIEMIKKGLFIFPDKSRHTGYALELLEEFETHLKMLIRERGEDENGKPTYSFKKRVPNHFGMALNSLRLAYDLGAP</sequence>
<dbReference type="RefSeq" id="WP_000100018.1">
    <property type="nucleotide sequence ID" value="NZ_CP092672.1"/>
</dbReference>
<gene>
    <name evidence="2" type="ORF">CFV95_006105</name>
    <name evidence="3" type="ORF">CFV95_008135</name>
    <name evidence="4" type="ORF">CFV95_016385</name>
</gene>
<dbReference type="Pfam" id="PF05876">
    <property type="entry name" value="GpA_ATPase"/>
    <property type="match status" value="1"/>
</dbReference>
<organism evidence="2 5">
    <name type="scientific">Leptospira interrogans</name>
    <dbReference type="NCBI Taxonomy" id="173"/>
    <lineage>
        <taxon>Bacteria</taxon>
        <taxon>Pseudomonadati</taxon>
        <taxon>Spirochaetota</taxon>
        <taxon>Spirochaetia</taxon>
        <taxon>Leptospirales</taxon>
        <taxon>Leptospiraceae</taxon>
        <taxon>Leptospira</taxon>
    </lineage>
</organism>
<evidence type="ECO:0000313" key="4">
    <source>
        <dbReference type="EMBL" id="KAK2620469.1"/>
    </source>
</evidence>
<reference evidence="2" key="1">
    <citation type="submission" date="2023-10" db="EMBL/GenBank/DDBJ databases">
        <title>Genomic and proteomic analysis of Leptospira interrogans strain CUDO8.</title>
        <authorList>
            <person name="Boonciew P."/>
            <person name="Kurilung A."/>
            <person name="Prapasarakul N."/>
        </authorList>
    </citation>
    <scope>NUCLEOTIDE SEQUENCE</scope>
    <source>
        <strain evidence="2">CUDO8</strain>
    </source>
</reference>
<feature type="domain" description="Phage terminase large subunit GpA ATPase" evidence="1">
    <location>
        <begin position="52"/>
        <end position="266"/>
    </location>
</feature>
<dbReference type="EMBL" id="NKYG02000001">
    <property type="protein sequence ID" value="KAK2618618.1"/>
    <property type="molecule type" value="Genomic_DNA"/>
</dbReference>
<dbReference type="AlphaFoldDB" id="A0AAV9FPV1"/>
<dbReference type="GO" id="GO:0016887">
    <property type="term" value="F:ATP hydrolysis activity"/>
    <property type="evidence" value="ECO:0007669"/>
    <property type="project" value="InterPro"/>
</dbReference>
<dbReference type="InterPro" id="IPR046453">
    <property type="entry name" value="GpA_ATPase"/>
</dbReference>
<comment type="caution">
    <text evidence="2">The sequence shown here is derived from an EMBL/GenBank/DDBJ whole genome shotgun (WGS) entry which is preliminary data.</text>
</comment>
<evidence type="ECO:0000313" key="5">
    <source>
        <dbReference type="Proteomes" id="UP000218471"/>
    </source>
</evidence>
<dbReference type="EMBL" id="NKYG02000001">
    <property type="protein sequence ID" value="KAK2618970.1"/>
    <property type="molecule type" value="Genomic_DNA"/>
</dbReference>
<evidence type="ECO:0000313" key="2">
    <source>
        <dbReference type="EMBL" id="KAK2618618.1"/>
    </source>
</evidence>
<proteinExistence type="predicted"/>
<accession>A0AAV9FPV1</accession>
<dbReference type="EMBL" id="NKYG02000001">
    <property type="protein sequence ID" value="KAK2620469.1"/>
    <property type="molecule type" value="Genomic_DNA"/>
</dbReference>
<protein>
    <submittedName>
        <fullName evidence="2">Phage terminase large subunit family protein</fullName>
    </submittedName>
</protein>